<dbReference type="RefSeq" id="WP_135481421.1">
    <property type="nucleotide sequence ID" value="NZ_SRMF01000001.1"/>
</dbReference>
<dbReference type="OrthoDB" id="9805228at2"/>
<name>A0A4Z0WBT4_9GAMM</name>
<evidence type="ECO:0000256" key="1">
    <source>
        <dbReference type="ARBA" id="ARBA00006817"/>
    </source>
</evidence>
<evidence type="ECO:0000313" key="4">
    <source>
        <dbReference type="Proteomes" id="UP000297475"/>
    </source>
</evidence>
<gene>
    <name evidence="3" type="ORF">E4656_04145</name>
</gene>
<dbReference type="Pfam" id="PF08327">
    <property type="entry name" value="AHSA1"/>
    <property type="match status" value="1"/>
</dbReference>
<evidence type="ECO:0000313" key="3">
    <source>
        <dbReference type="EMBL" id="TGG95612.1"/>
    </source>
</evidence>
<reference evidence="3 4" key="1">
    <citation type="submission" date="2019-04" db="EMBL/GenBank/DDBJ databases">
        <title>Natronospirillum operosus gen. nov., sp. nov., a haloalkaliphilic satellite isolated from decaying biomass of laboratory culture of cyanobacterium Geitlerinema sp. and proposal of Natronospirillaceae fam. nov. and Saccharospirillaceae fam. nov.</title>
        <authorList>
            <person name="Kevbrin V."/>
            <person name="Boltyanskaya Y."/>
            <person name="Koziaeva V."/>
            <person name="Grouzdev D.S."/>
            <person name="Park M."/>
            <person name="Cho J."/>
        </authorList>
    </citation>
    <scope>NUCLEOTIDE SEQUENCE [LARGE SCALE GENOMIC DNA]</scope>
    <source>
        <strain evidence="3 4">G-116</strain>
    </source>
</reference>
<dbReference type="InterPro" id="IPR023393">
    <property type="entry name" value="START-like_dom_sf"/>
</dbReference>
<evidence type="ECO:0000259" key="2">
    <source>
        <dbReference type="Pfam" id="PF08327"/>
    </source>
</evidence>
<comment type="caution">
    <text evidence="3">The sequence shown here is derived from an EMBL/GenBank/DDBJ whole genome shotgun (WGS) entry which is preliminary data.</text>
</comment>
<dbReference type="Proteomes" id="UP000297475">
    <property type="component" value="Unassembled WGS sequence"/>
</dbReference>
<accession>A0A4Z0WBT4</accession>
<dbReference type="CDD" id="cd08896">
    <property type="entry name" value="SRPBCC_CalC_Aha1-like_3"/>
    <property type="match status" value="1"/>
</dbReference>
<dbReference type="SUPFAM" id="SSF55961">
    <property type="entry name" value="Bet v1-like"/>
    <property type="match status" value="1"/>
</dbReference>
<dbReference type="InterPro" id="IPR013538">
    <property type="entry name" value="ASHA1/2-like_C"/>
</dbReference>
<feature type="domain" description="Activator of Hsp90 ATPase homologue 1/2-like C-terminal" evidence="2">
    <location>
        <begin position="22"/>
        <end position="162"/>
    </location>
</feature>
<proteinExistence type="inferred from homology"/>
<dbReference type="AlphaFoldDB" id="A0A4Z0WBT4"/>
<dbReference type="EMBL" id="SRMF01000001">
    <property type="protein sequence ID" value="TGG95612.1"/>
    <property type="molecule type" value="Genomic_DNA"/>
</dbReference>
<organism evidence="3 4">
    <name type="scientific">Natronospirillum operosum</name>
    <dbReference type="NCBI Taxonomy" id="2759953"/>
    <lineage>
        <taxon>Bacteria</taxon>
        <taxon>Pseudomonadati</taxon>
        <taxon>Pseudomonadota</taxon>
        <taxon>Gammaproteobacteria</taxon>
        <taxon>Oceanospirillales</taxon>
        <taxon>Natronospirillaceae</taxon>
        <taxon>Natronospirillum</taxon>
    </lineage>
</organism>
<keyword evidence="4" id="KW-1185">Reference proteome</keyword>
<dbReference type="Gene3D" id="3.30.530.20">
    <property type="match status" value="1"/>
</dbReference>
<sequence>MSAKLPFTPNPETDLVLERTVDVPPEWVWAAWTNPEHLKHWFCPRPWSVAECKIDLRPGGVFRTVMKSPQGELMPAGDGCILALEENRRLVWTSAMEPDFRPVESGEDAFLFTAHILIEPDGAGTRYVAIAMHPDEKGRQKHEQMGFHEGWGTALDQLVEYMQSRAS</sequence>
<comment type="similarity">
    <text evidence="1">Belongs to the AHA1 family.</text>
</comment>
<protein>
    <submittedName>
        <fullName evidence="3">Polyketide cyclase</fullName>
    </submittedName>
</protein>